<keyword evidence="6" id="KW-1185">Reference proteome</keyword>
<sequence length="350" mass="38712">MNLFSTTLAESARSFRLLKVDGCPPYNHNLEYLEDNNNQYNAYRWEVDGYEWEIRFYPKQYHVVHGSPTYMALELIFLSMARGNKVTANLSGRLIDPTGTLQPTDEKVSPSNSFRRPSDSSGKFQLMDRHGARSDGYLTSNGTVTVECTVVVFKDPEDNPVPSSNLQKDLGELLRCGCGADVTFIVSGESLAAHKNVLAVRSPVFMAEFFGEMKEKTSRCIEIKEIEAAVFKAMLGFIYTDTVPELDDNRGIAISMAQHLLVAADRYGLERLKVMCERRLVLGIDAGTVAAMLALAEQHGSSQLKAKCIEFIVEASPEIVGAIFATGGFKSLEASLLTDLFMAAHGRIKK</sequence>
<feature type="region of interest" description="Disordered" evidence="3">
    <location>
        <begin position="96"/>
        <end position="122"/>
    </location>
</feature>
<dbReference type="AlphaFoldDB" id="A0A5J9WPR2"/>
<evidence type="ECO:0000259" key="4">
    <source>
        <dbReference type="PROSITE" id="PS50097"/>
    </source>
</evidence>
<protein>
    <recommendedName>
        <fullName evidence="4">BTB domain-containing protein</fullName>
    </recommendedName>
</protein>
<dbReference type="Proteomes" id="UP000324897">
    <property type="component" value="Chromosome 6"/>
</dbReference>
<gene>
    <name evidence="5" type="ORF">EJB05_01518</name>
</gene>
<comment type="caution">
    <text evidence="5">The sequence shown here is derived from an EMBL/GenBank/DDBJ whole genome shotgun (WGS) entry which is preliminary data.</text>
</comment>
<dbReference type="Gene3D" id="2.60.210.10">
    <property type="entry name" value="Apoptosis, Tumor Necrosis Factor Receptor Associated Protein 2, Chain A"/>
    <property type="match status" value="1"/>
</dbReference>
<feature type="domain" description="BTB" evidence="4">
    <location>
        <begin position="180"/>
        <end position="247"/>
    </location>
</feature>
<dbReference type="InterPro" id="IPR008974">
    <property type="entry name" value="TRAF-like"/>
</dbReference>
<dbReference type="SUPFAM" id="SSF54695">
    <property type="entry name" value="POZ domain"/>
    <property type="match status" value="1"/>
</dbReference>
<accession>A0A5J9WPR2</accession>
<dbReference type="InterPro" id="IPR000210">
    <property type="entry name" value="BTB/POZ_dom"/>
</dbReference>
<dbReference type="Pfam" id="PF24570">
    <property type="entry name" value="BACK_BPM_SPOP"/>
    <property type="match status" value="1"/>
</dbReference>
<evidence type="ECO:0000256" key="1">
    <source>
        <dbReference type="ARBA" id="ARBA00004906"/>
    </source>
</evidence>
<comment type="similarity">
    <text evidence="2">Belongs to the Tdpoz family.</text>
</comment>
<dbReference type="PANTHER" id="PTHR26379:SF180">
    <property type="entry name" value="TRAF TRANSCRIPTION FACTOR"/>
    <property type="match status" value="1"/>
</dbReference>
<dbReference type="InterPro" id="IPR045005">
    <property type="entry name" value="BPM1-6"/>
</dbReference>
<dbReference type="OrthoDB" id="6359816at2759"/>
<dbReference type="SUPFAM" id="SSF49599">
    <property type="entry name" value="TRAF domain-like"/>
    <property type="match status" value="1"/>
</dbReference>
<evidence type="ECO:0000256" key="3">
    <source>
        <dbReference type="SAM" id="MobiDB-lite"/>
    </source>
</evidence>
<dbReference type="Gramene" id="TVU50158">
    <property type="protein sequence ID" value="TVU50158"/>
    <property type="gene ID" value="EJB05_01518"/>
</dbReference>
<comment type="pathway">
    <text evidence="1">Protein modification; protein ubiquitination.</text>
</comment>
<feature type="compositionally biased region" description="Polar residues" evidence="3">
    <location>
        <begin position="99"/>
        <end position="122"/>
    </location>
</feature>
<dbReference type="GO" id="GO:0016567">
    <property type="term" value="P:protein ubiquitination"/>
    <property type="evidence" value="ECO:0007669"/>
    <property type="project" value="InterPro"/>
</dbReference>
<name>A0A5J9WPR2_9POAL</name>
<dbReference type="InterPro" id="IPR011333">
    <property type="entry name" value="SKP1/BTB/POZ_sf"/>
</dbReference>
<proteinExistence type="inferred from homology"/>
<dbReference type="Pfam" id="PF00651">
    <property type="entry name" value="BTB"/>
    <property type="match status" value="1"/>
</dbReference>
<dbReference type="PANTHER" id="PTHR26379">
    <property type="entry name" value="BTB/POZ AND MATH DOMAIN-CONTAINING PROTEIN 1"/>
    <property type="match status" value="1"/>
</dbReference>
<dbReference type="InterPro" id="IPR056423">
    <property type="entry name" value="BACK_BPM_SPOP"/>
</dbReference>
<organism evidence="5 6">
    <name type="scientific">Eragrostis curvula</name>
    <name type="common">weeping love grass</name>
    <dbReference type="NCBI Taxonomy" id="38414"/>
    <lineage>
        <taxon>Eukaryota</taxon>
        <taxon>Viridiplantae</taxon>
        <taxon>Streptophyta</taxon>
        <taxon>Embryophyta</taxon>
        <taxon>Tracheophyta</taxon>
        <taxon>Spermatophyta</taxon>
        <taxon>Magnoliopsida</taxon>
        <taxon>Liliopsida</taxon>
        <taxon>Poales</taxon>
        <taxon>Poaceae</taxon>
        <taxon>PACMAD clade</taxon>
        <taxon>Chloridoideae</taxon>
        <taxon>Eragrostideae</taxon>
        <taxon>Eragrostidinae</taxon>
        <taxon>Eragrostis</taxon>
    </lineage>
</organism>
<dbReference type="EMBL" id="RWGY01000002">
    <property type="protein sequence ID" value="TVU50158.1"/>
    <property type="molecule type" value="Genomic_DNA"/>
</dbReference>
<dbReference type="Gene3D" id="1.25.40.420">
    <property type="match status" value="1"/>
</dbReference>
<reference evidence="5 6" key="1">
    <citation type="journal article" date="2019" name="Sci. Rep.">
        <title>A high-quality genome of Eragrostis curvula grass provides insights into Poaceae evolution and supports new strategies to enhance forage quality.</title>
        <authorList>
            <person name="Carballo J."/>
            <person name="Santos B.A.C.M."/>
            <person name="Zappacosta D."/>
            <person name="Garbus I."/>
            <person name="Selva J.P."/>
            <person name="Gallo C.A."/>
            <person name="Diaz A."/>
            <person name="Albertini E."/>
            <person name="Caccamo M."/>
            <person name="Echenique V."/>
        </authorList>
    </citation>
    <scope>NUCLEOTIDE SEQUENCE [LARGE SCALE GENOMIC DNA]</scope>
    <source>
        <strain evidence="6">cv. Victoria</strain>
        <tissue evidence="5">Leaf</tissue>
    </source>
</reference>
<dbReference type="PROSITE" id="PS50097">
    <property type="entry name" value="BTB"/>
    <property type="match status" value="1"/>
</dbReference>
<evidence type="ECO:0000256" key="2">
    <source>
        <dbReference type="ARBA" id="ARBA00010846"/>
    </source>
</evidence>
<dbReference type="CDD" id="cd18280">
    <property type="entry name" value="BTB_POZ_BPM_plant"/>
    <property type="match status" value="1"/>
</dbReference>
<feature type="non-terminal residue" evidence="5">
    <location>
        <position position="1"/>
    </location>
</feature>
<evidence type="ECO:0000313" key="5">
    <source>
        <dbReference type="EMBL" id="TVU50158.1"/>
    </source>
</evidence>
<dbReference type="Gene3D" id="3.30.710.10">
    <property type="entry name" value="Potassium Channel Kv1.1, Chain A"/>
    <property type="match status" value="1"/>
</dbReference>
<evidence type="ECO:0000313" key="6">
    <source>
        <dbReference type="Proteomes" id="UP000324897"/>
    </source>
</evidence>
<dbReference type="SMART" id="SM00225">
    <property type="entry name" value="BTB"/>
    <property type="match status" value="1"/>
</dbReference>